<gene>
    <name evidence="2" type="ORF">Pth03_69280</name>
</gene>
<organism evidence="2 3">
    <name type="scientific">Planotetraspora thailandica</name>
    <dbReference type="NCBI Taxonomy" id="487172"/>
    <lineage>
        <taxon>Bacteria</taxon>
        <taxon>Bacillati</taxon>
        <taxon>Actinomycetota</taxon>
        <taxon>Actinomycetes</taxon>
        <taxon>Streptosporangiales</taxon>
        <taxon>Streptosporangiaceae</taxon>
        <taxon>Planotetraspora</taxon>
    </lineage>
</organism>
<feature type="transmembrane region" description="Helical" evidence="1">
    <location>
        <begin position="141"/>
        <end position="164"/>
    </location>
</feature>
<dbReference type="AlphaFoldDB" id="A0A8J3Y0G3"/>
<comment type="caution">
    <text evidence="2">The sequence shown here is derived from an EMBL/GenBank/DDBJ whole genome shotgun (WGS) entry which is preliminary data.</text>
</comment>
<feature type="transmembrane region" description="Helical" evidence="1">
    <location>
        <begin position="353"/>
        <end position="378"/>
    </location>
</feature>
<evidence type="ECO:0000256" key="1">
    <source>
        <dbReference type="SAM" id="Phobius"/>
    </source>
</evidence>
<dbReference type="EMBL" id="BOOR01000066">
    <property type="protein sequence ID" value="GII58539.1"/>
    <property type="molecule type" value="Genomic_DNA"/>
</dbReference>
<keyword evidence="1" id="KW-0812">Transmembrane</keyword>
<evidence type="ECO:0000313" key="3">
    <source>
        <dbReference type="Proteomes" id="UP000605992"/>
    </source>
</evidence>
<protein>
    <recommendedName>
        <fullName evidence="4">PqqD family protein</fullName>
    </recommendedName>
</protein>
<accession>A0A8J3Y0G3</accession>
<feature type="transmembrane region" description="Helical" evidence="1">
    <location>
        <begin position="310"/>
        <end position="333"/>
    </location>
</feature>
<sequence length="395" mass="43473">MTNRVLLHELGVRRDREEWIVGRISTGDFVALPEVGMRALQLLQSGLPIADAQSRLRQETGRTLDIDSFVRGLAEAGLVAAIDGNPVPAVAPPRPTLPWIRPVSVRWTLSPVLHICVAAVIAIGTIILVRQPSLLPNWRAILWSPSGAAVLFTQITVGWLMLLIHELAHLVTARAAGVPGRIAFGTRLQFLVVQTDVSGIWLAPRRVRLTVYLSGIAVDCALCAVCVMLSLLTGPHSVYSIVLLTGIAMLATQAFVFMRTDLYFLLQDLTGCRNMYSDAIAYVRRGLARLMGRPRPGPITEVSRRERRWLTIYGIVLVGGTIACLGVFVTITLPVTATLVVRSVRALTSSHRLAAVVDAAAVLAILTTSQLLWLRAWWRRHGHRFHRRSRSDARL</sequence>
<keyword evidence="1" id="KW-0472">Membrane</keyword>
<dbReference type="Proteomes" id="UP000605992">
    <property type="component" value="Unassembled WGS sequence"/>
</dbReference>
<dbReference type="RefSeq" id="WP_203948632.1">
    <property type="nucleotide sequence ID" value="NZ_BOOR01000066.1"/>
</dbReference>
<evidence type="ECO:0008006" key="4">
    <source>
        <dbReference type="Google" id="ProtNLM"/>
    </source>
</evidence>
<feature type="transmembrane region" description="Helical" evidence="1">
    <location>
        <begin position="209"/>
        <end position="232"/>
    </location>
</feature>
<feature type="transmembrane region" description="Helical" evidence="1">
    <location>
        <begin position="107"/>
        <end position="129"/>
    </location>
</feature>
<reference evidence="2" key="1">
    <citation type="submission" date="2021-01" db="EMBL/GenBank/DDBJ databases">
        <title>Whole genome shotgun sequence of Planotetraspora thailandica NBRC 104271.</title>
        <authorList>
            <person name="Komaki H."/>
            <person name="Tamura T."/>
        </authorList>
    </citation>
    <scope>NUCLEOTIDE SEQUENCE</scope>
    <source>
        <strain evidence="2">NBRC 104271</strain>
    </source>
</reference>
<proteinExistence type="predicted"/>
<keyword evidence="3" id="KW-1185">Reference proteome</keyword>
<evidence type="ECO:0000313" key="2">
    <source>
        <dbReference type="EMBL" id="GII58539.1"/>
    </source>
</evidence>
<feature type="transmembrane region" description="Helical" evidence="1">
    <location>
        <begin position="238"/>
        <end position="258"/>
    </location>
</feature>
<keyword evidence="1" id="KW-1133">Transmembrane helix</keyword>
<name>A0A8J3Y0G3_9ACTN</name>